<dbReference type="EnsemblPlants" id="Kaladp0015s0122.1.v1.1">
    <property type="protein sequence ID" value="Kaladp0015s0122.1.v1.1"/>
    <property type="gene ID" value="Kaladp0015s0122.v1.1"/>
</dbReference>
<accession>A0A7N0SZC3</accession>
<dbReference type="InterPro" id="IPR035892">
    <property type="entry name" value="C2_domain_sf"/>
</dbReference>
<protein>
    <recommendedName>
        <fullName evidence="3">C2 domain-containing protein</fullName>
    </recommendedName>
</protein>
<dbReference type="AlphaFoldDB" id="A0A7N0SZC3"/>
<sequence>MTLMKGGTLEVVLVGAQGIKHTNLTGIPVYNALLECGDKLYHSKRSSGKHGEVYWNQKFRFEFSSVEMRHLMHLKIRLMNSRKLRASEFVGQTIVHIGGIIEEGTTRGMVEVKPTAYNVVLDDDTYRGEIKLGMKFTVTTEANGWESKSSTSDDEEEHQSLWSIIRKLVLRFLPNKTVCQNKAGQI</sequence>
<evidence type="ECO:0000259" key="3">
    <source>
        <dbReference type="PROSITE" id="PS50004"/>
    </source>
</evidence>
<organism evidence="4 5">
    <name type="scientific">Kalanchoe fedtschenkoi</name>
    <name type="common">Lavender scallops</name>
    <name type="synonym">South American air plant</name>
    <dbReference type="NCBI Taxonomy" id="63787"/>
    <lineage>
        <taxon>Eukaryota</taxon>
        <taxon>Viridiplantae</taxon>
        <taxon>Streptophyta</taxon>
        <taxon>Embryophyta</taxon>
        <taxon>Tracheophyta</taxon>
        <taxon>Spermatophyta</taxon>
        <taxon>Magnoliopsida</taxon>
        <taxon>eudicotyledons</taxon>
        <taxon>Gunneridae</taxon>
        <taxon>Pentapetalae</taxon>
        <taxon>Saxifragales</taxon>
        <taxon>Crassulaceae</taxon>
        <taxon>Kalanchoe</taxon>
    </lineage>
</organism>
<evidence type="ECO:0000313" key="5">
    <source>
        <dbReference type="Proteomes" id="UP000594263"/>
    </source>
</evidence>
<dbReference type="SUPFAM" id="SSF49562">
    <property type="entry name" value="C2 domain (Calcium/lipid-binding domain, CaLB)"/>
    <property type="match status" value="1"/>
</dbReference>
<dbReference type="OMA" id="RIWWNEK"/>
<evidence type="ECO:0000313" key="4">
    <source>
        <dbReference type="EnsemblPlants" id="Kaladp0015s0122.1.v1.1"/>
    </source>
</evidence>
<proteinExistence type="predicted"/>
<keyword evidence="1" id="KW-0479">Metal-binding</keyword>
<name>A0A7N0SZC3_KALFE</name>
<evidence type="ECO:0000256" key="2">
    <source>
        <dbReference type="ARBA" id="ARBA00022837"/>
    </source>
</evidence>
<keyword evidence="2" id="KW-0106">Calcium</keyword>
<dbReference type="GO" id="GO:0046872">
    <property type="term" value="F:metal ion binding"/>
    <property type="evidence" value="ECO:0007669"/>
    <property type="project" value="UniProtKB-KW"/>
</dbReference>
<dbReference type="Pfam" id="PF00168">
    <property type="entry name" value="C2"/>
    <property type="match status" value="1"/>
</dbReference>
<dbReference type="Gramene" id="Kaladp0015s0122.1.v1.1">
    <property type="protein sequence ID" value="Kaladp0015s0122.1.v1.1"/>
    <property type="gene ID" value="Kaladp0015s0122.v1.1"/>
</dbReference>
<dbReference type="PANTHER" id="PTHR46502:SF14">
    <property type="entry name" value="CALCIUM-DEPENDENT LIPID-BINDING (CALB DOMAIN) FAMILY PROTEIN"/>
    <property type="match status" value="1"/>
</dbReference>
<dbReference type="InterPro" id="IPR000008">
    <property type="entry name" value="C2_dom"/>
</dbReference>
<dbReference type="PANTHER" id="PTHR46502">
    <property type="entry name" value="C2 DOMAIN-CONTAINING"/>
    <property type="match status" value="1"/>
</dbReference>
<evidence type="ECO:0000256" key="1">
    <source>
        <dbReference type="ARBA" id="ARBA00022723"/>
    </source>
</evidence>
<dbReference type="PROSITE" id="PS50004">
    <property type="entry name" value="C2"/>
    <property type="match status" value="1"/>
</dbReference>
<dbReference type="Proteomes" id="UP000594263">
    <property type="component" value="Unplaced"/>
</dbReference>
<dbReference type="Gene3D" id="2.60.40.150">
    <property type="entry name" value="C2 domain"/>
    <property type="match status" value="1"/>
</dbReference>
<reference evidence="4" key="1">
    <citation type="submission" date="2021-01" db="UniProtKB">
        <authorList>
            <consortium name="EnsemblPlants"/>
        </authorList>
    </citation>
    <scope>IDENTIFICATION</scope>
</reference>
<keyword evidence="5" id="KW-1185">Reference proteome</keyword>
<feature type="domain" description="C2" evidence="3">
    <location>
        <begin position="1"/>
        <end position="110"/>
    </location>
</feature>